<dbReference type="EMBL" id="LXQA010581579">
    <property type="protein sequence ID" value="MCI60444.1"/>
    <property type="molecule type" value="Genomic_DNA"/>
</dbReference>
<proteinExistence type="predicted"/>
<name>A0A392TIM8_9FABA</name>
<accession>A0A392TIM8</accession>
<organism evidence="1 2">
    <name type="scientific">Trifolium medium</name>
    <dbReference type="NCBI Taxonomy" id="97028"/>
    <lineage>
        <taxon>Eukaryota</taxon>
        <taxon>Viridiplantae</taxon>
        <taxon>Streptophyta</taxon>
        <taxon>Embryophyta</taxon>
        <taxon>Tracheophyta</taxon>
        <taxon>Spermatophyta</taxon>
        <taxon>Magnoliopsida</taxon>
        <taxon>eudicotyledons</taxon>
        <taxon>Gunneridae</taxon>
        <taxon>Pentapetalae</taxon>
        <taxon>rosids</taxon>
        <taxon>fabids</taxon>
        <taxon>Fabales</taxon>
        <taxon>Fabaceae</taxon>
        <taxon>Papilionoideae</taxon>
        <taxon>50 kb inversion clade</taxon>
        <taxon>NPAAA clade</taxon>
        <taxon>Hologalegina</taxon>
        <taxon>IRL clade</taxon>
        <taxon>Trifolieae</taxon>
        <taxon>Trifolium</taxon>
    </lineage>
</organism>
<dbReference type="AlphaFoldDB" id="A0A392TIM8"/>
<sequence>TPRKGKRPLHGIHVDDRILPLPLGRRLPHNWRTGLHPDLRRAYAPWGRGTARP</sequence>
<comment type="caution">
    <text evidence="1">The sequence shown here is derived from an EMBL/GenBank/DDBJ whole genome shotgun (WGS) entry which is preliminary data.</text>
</comment>
<reference evidence="1 2" key="1">
    <citation type="journal article" date="2018" name="Front. Plant Sci.">
        <title>Red Clover (Trifolium pratense) and Zigzag Clover (T. medium) - A Picture of Genomic Similarities and Differences.</title>
        <authorList>
            <person name="Dluhosova J."/>
            <person name="Istvanek J."/>
            <person name="Nedelnik J."/>
            <person name="Repkova J."/>
        </authorList>
    </citation>
    <scope>NUCLEOTIDE SEQUENCE [LARGE SCALE GENOMIC DNA]</scope>
    <source>
        <strain evidence="2">cv. 10/8</strain>
        <tissue evidence="1">Leaf</tissue>
    </source>
</reference>
<evidence type="ECO:0000313" key="2">
    <source>
        <dbReference type="Proteomes" id="UP000265520"/>
    </source>
</evidence>
<protein>
    <submittedName>
        <fullName evidence="1">Uncharacterized protein</fullName>
    </submittedName>
</protein>
<evidence type="ECO:0000313" key="1">
    <source>
        <dbReference type="EMBL" id="MCI60444.1"/>
    </source>
</evidence>
<keyword evidence="2" id="KW-1185">Reference proteome</keyword>
<dbReference type="Proteomes" id="UP000265520">
    <property type="component" value="Unassembled WGS sequence"/>
</dbReference>
<feature type="non-terminal residue" evidence="1">
    <location>
        <position position="1"/>
    </location>
</feature>